<feature type="transmembrane region" description="Helical" evidence="8">
    <location>
        <begin position="335"/>
        <end position="354"/>
    </location>
</feature>
<evidence type="ECO:0000256" key="4">
    <source>
        <dbReference type="ARBA" id="ARBA00022475"/>
    </source>
</evidence>
<feature type="transmembrane region" description="Helical" evidence="8">
    <location>
        <begin position="223"/>
        <end position="246"/>
    </location>
</feature>
<name>A0A1I0UAY9_9NOCA</name>
<comment type="similarity">
    <text evidence="2">Belongs to the binding-protein-dependent transport system permease family. FecCD subfamily.</text>
</comment>
<proteinExistence type="inferred from homology"/>
<feature type="transmembrane region" description="Helical" evidence="8">
    <location>
        <begin position="267"/>
        <end position="294"/>
    </location>
</feature>
<dbReference type="CDD" id="cd06550">
    <property type="entry name" value="TM_ABC_iron-siderophores_like"/>
    <property type="match status" value="1"/>
</dbReference>
<dbReference type="OrthoDB" id="4455417at2"/>
<evidence type="ECO:0000256" key="2">
    <source>
        <dbReference type="ARBA" id="ARBA00007935"/>
    </source>
</evidence>
<dbReference type="EMBL" id="FOJN01000017">
    <property type="protein sequence ID" value="SFA61242.1"/>
    <property type="molecule type" value="Genomic_DNA"/>
</dbReference>
<keyword evidence="7 8" id="KW-0472">Membrane</keyword>
<dbReference type="FunFam" id="1.10.3470.10:FF:000001">
    <property type="entry name" value="Vitamin B12 ABC transporter permease BtuC"/>
    <property type="match status" value="1"/>
</dbReference>
<keyword evidence="4" id="KW-1003">Cell membrane</keyword>
<dbReference type="InterPro" id="IPR000522">
    <property type="entry name" value="ABC_transptr_permease_BtuC"/>
</dbReference>
<evidence type="ECO:0000256" key="5">
    <source>
        <dbReference type="ARBA" id="ARBA00022692"/>
    </source>
</evidence>
<dbReference type="GO" id="GO:0033214">
    <property type="term" value="P:siderophore-iron import into cell"/>
    <property type="evidence" value="ECO:0007669"/>
    <property type="project" value="TreeGrafter"/>
</dbReference>
<keyword evidence="3" id="KW-0813">Transport</keyword>
<comment type="subcellular location">
    <subcellularLocation>
        <location evidence="1">Cell membrane</location>
        <topology evidence="1">Multi-pass membrane protein</topology>
    </subcellularLocation>
</comment>
<dbReference type="InterPro" id="IPR037294">
    <property type="entry name" value="ABC_BtuC-like"/>
</dbReference>
<evidence type="ECO:0000313" key="10">
    <source>
        <dbReference type="Proteomes" id="UP000182054"/>
    </source>
</evidence>
<accession>A0A1I0UAY9</accession>
<protein>
    <submittedName>
        <fullName evidence="9">Iron complex transport system permease protein</fullName>
    </submittedName>
</protein>
<dbReference type="GO" id="GO:0005886">
    <property type="term" value="C:plasma membrane"/>
    <property type="evidence" value="ECO:0007669"/>
    <property type="project" value="UniProtKB-SubCell"/>
</dbReference>
<dbReference type="GO" id="GO:0022857">
    <property type="term" value="F:transmembrane transporter activity"/>
    <property type="evidence" value="ECO:0007669"/>
    <property type="project" value="InterPro"/>
</dbReference>
<keyword evidence="6 8" id="KW-1133">Transmembrane helix</keyword>
<feature type="transmembrane region" description="Helical" evidence="8">
    <location>
        <begin position="87"/>
        <end position="105"/>
    </location>
</feature>
<dbReference type="SUPFAM" id="SSF81345">
    <property type="entry name" value="ABC transporter involved in vitamin B12 uptake, BtuC"/>
    <property type="match status" value="1"/>
</dbReference>
<keyword evidence="5 8" id="KW-0812">Transmembrane</keyword>
<evidence type="ECO:0000313" key="9">
    <source>
        <dbReference type="EMBL" id="SFA61242.1"/>
    </source>
</evidence>
<organism evidence="9 10">
    <name type="scientific">Rhodococcoides kroppenstedtii</name>
    <dbReference type="NCBI Taxonomy" id="293050"/>
    <lineage>
        <taxon>Bacteria</taxon>
        <taxon>Bacillati</taxon>
        <taxon>Actinomycetota</taxon>
        <taxon>Actinomycetes</taxon>
        <taxon>Mycobacteriales</taxon>
        <taxon>Nocardiaceae</taxon>
        <taxon>Rhodococcoides</taxon>
    </lineage>
</organism>
<dbReference type="GeneID" id="85487389"/>
<evidence type="ECO:0000256" key="1">
    <source>
        <dbReference type="ARBA" id="ARBA00004651"/>
    </source>
</evidence>
<evidence type="ECO:0000256" key="3">
    <source>
        <dbReference type="ARBA" id="ARBA00022448"/>
    </source>
</evidence>
<dbReference type="RefSeq" id="WP_068362898.1">
    <property type="nucleotide sequence ID" value="NZ_FOJN01000017.1"/>
</dbReference>
<dbReference type="PANTHER" id="PTHR30472:SF24">
    <property type="entry name" value="FERRIC ENTEROBACTIN TRANSPORT SYSTEM PERMEASE PROTEIN FEPG"/>
    <property type="match status" value="1"/>
</dbReference>
<evidence type="ECO:0000256" key="7">
    <source>
        <dbReference type="ARBA" id="ARBA00023136"/>
    </source>
</evidence>
<dbReference type="PANTHER" id="PTHR30472">
    <property type="entry name" value="FERRIC ENTEROBACTIN TRANSPORT SYSTEM PERMEASE PROTEIN"/>
    <property type="match status" value="1"/>
</dbReference>
<dbReference type="Gene3D" id="1.10.3470.10">
    <property type="entry name" value="ABC transporter involved in vitamin B12 uptake, BtuC"/>
    <property type="match status" value="1"/>
</dbReference>
<gene>
    <name evidence="9" type="ORF">SAMN05444374_11729</name>
</gene>
<sequence>MSALDTTAPETRVAGRPAFRIGRFSTVRRTTRVLITLGVTAALFLLFCLNIGRGDYPLSIPDVVNVLLGGGSRIERFVVTELRLPRALTGALVGAALAVAGAVTQSITRNALASPDILGITSGASVAAVALIVLGGSGTAVGLLATLGTSGAALVGAFLTAALIYVFAWRGGVEGMRLVLIGIAINAMNIALIGWLLVSATITDVTRAQLWLTGTLAGATWTQVWPVLAVVVVLGTATLALSFRLNAMRLGGDTARSLGVNVQRSQAALLVVAVALAAVATSVAGPIGFVALAAPQIALRLTRSPEPPIVASALTGAAIVVGSDLVARTILPVELPVGIVTSALGGPFLLHLMIKANRKASV</sequence>
<evidence type="ECO:0000256" key="8">
    <source>
        <dbReference type="SAM" id="Phobius"/>
    </source>
</evidence>
<dbReference type="Proteomes" id="UP000182054">
    <property type="component" value="Unassembled WGS sequence"/>
</dbReference>
<dbReference type="Pfam" id="PF01032">
    <property type="entry name" value="FecCD"/>
    <property type="match status" value="1"/>
</dbReference>
<feature type="transmembrane region" description="Helical" evidence="8">
    <location>
        <begin position="117"/>
        <end position="137"/>
    </location>
</feature>
<evidence type="ECO:0000256" key="6">
    <source>
        <dbReference type="ARBA" id="ARBA00022989"/>
    </source>
</evidence>
<reference evidence="9 10" key="1">
    <citation type="submission" date="2016-10" db="EMBL/GenBank/DDBJ databases">
        <authorList>
            <person name="de Groot N.N."/>
        </authorList>
    </citation>
    <scope>NUCLEOTIDE SEQUENCE [LARGE SCALE GENOMIC DNA]</scope>
    <source>
        <strain evidence="9 10">DSM 44908</strain>
    </source>
</reference>
<feature type="transmembrane region" description="Helical" evidence="8">
    <location>
        <begin position="143"/>
        <end position="166"/>
    </location>
</feature>
<feature type="transmembrane region" description="Helical" evidence="8">
    <location>
        <begin position="178"/>
        <end position="203"/>
    </location>
</feature>
<dbReference type="AlphaFoldDB" id="A0A1I0UAY9"/>
<feature type="transmembrane region" description="Helical" evidence="8">
    <location>
        <begin position="33"/>
        <end position="52"/>
    </location>
</feature>